<dbReference type="InterPro" id="IPR058548">
    <property type="entry name" value="MlaB-like_STAS"/>
</dbReference>
<dbReference type="PANTHER" id="PTHR35849:SF2">
    <property type="entry name" value="BLR2341 PROTEIN"/>
    <property type="match status" value="1"/>
</dbReference>
<gene>
    <name evidence="2" type="ORF">TSA66_05115</name>
</gene>
<feature type="domain" description="STAS" evidence="1">
    <location>
        <begin position="1"/>
        <end position="93"/>
    </location>
</feature>
<accession>A0A0C2BGG4</accession>
<dbReference type="InterPro" id="IPR052746">
    <property type="entry name" value="MlaB_ABC_Transporter"/>
</dbReference>
<dbReference type="Gene3D" id="3.30.750.24">
    <property type="entry name" value="STAS domain"/>
    <property type="match status" value="1"/>
</dbReference>
<organism evidence="2 3">
    <name type="scientific">Noviherbaspirillum autotrophicum</name>
    <dbReference type="NCBI Taxonomy" id="709839"/>
    <lineage>
        <taxon>Bacteria</taxon>
        <taxon>Pseudomonadati</taxon>
        <taxon>Pseudomonadota</taxon>
        <taxon>Betaproteobacteria</taxon>
        <taxon>Burkholderiales</taxon>
        <taxon>Oxalobacteraceae</taxon>
        <taxon>Noviherbaspirillum</taxon>
    </lineage>
</organism>
<dbReference type="Proteomes" id="UP000031572">
    <property type="component" value="Unassembled WGS sequence"/>
</dbReference>
<dbReference type="CDD" id="cd07043">
    <property type="entry name" value="STAS_anti-anti-sigma_factors"/>
    <property type="match status" value="1"/>
</dbReference>
<comment type="caution">
    <text evidence="2">The sequence shown here is derived from an EMBL/GenBank/DDBJ whole genome shotgun (WGS) entry which is preliminary data.</text>
</comment>
<dbReference type="InterPro" id="IPR002645">
    <property type="entry name" value="STAS_dom"/>
</dbReference>
<protein>
    <submittedName>
        <fullName evidence="2">Anti-anti-sigma regulatory factor</fullName>
    </submittedName>
</protein>
<dbReference type="InterPro" id="IPR036513">
    <property type="entry name" value="STAS_dom_sf"/>
</dbReference>
<dbReference type="Pfam" id="PF13466">
    <property type="entry name" value="STAS_2"/>
    <property type="match status" value="1"/>
</dbReference>
<dbReference type="SUPFAM" id="SSF52091">
    <property type="entry name" value="SpoIIaa-like"/>
    <property type="match status" value="1"/>
</dbReference>
<dbReference type="PROSITE" id="PS50801">
    <property type="entry name" value="STAS"/>
    <property type="match status" value="1"/>
</dbReference>
<dbReference type="AlphaFoldDB" id="A0A0C2BGG4"/>
<proteinExistence type="predicted"/>
<sequence length="93" mass="9860">MTFRPASTLTFHNAQTVLDDGLRAIADGQAQIDLSDLTAVDSAAVATLLAWQRAAQQAGKPLSFKNLPTNLQSIVALYGVGDLLHVHADASHH</sequence>
<keyword evidence="3" id="KW-1185">Reference proteome</keyword>
<dbReference type="EMBL" id="JWJG01000028">
    <property type="protein sequence ID" value="KIF80335.1"/>
    <property type="molecule type" value="Genomic_DNA"/>
</dbReference>
<dbReference type="OrthoDB" id="9156744at2"/>
<dbReference type="PANTHER" id="PTHR35849">
    <property type="entry name" value="BLR2341 PROTEIN"/>
    <property type="match status" value="1"/>
</dbReference>
<reference evidence="2 3" key="1">
    <citation type="submission" date="2014-12" db="EMBL/GenBank/DDBJ databases">
        <title>Denitrispirillum autotrophicum gen. nov., sp. nov., Denitrifying, Facultatively Autotrophic Bacteria Isolated from Rice Paddy Soil.</title>
        <authorList>
            <person name="Ishii S."/>
            <person name="Ashida N."/>
            <person name="Ohno H."/>
            <person name="Otsuka S."/>
            <person name="Yokota A."/>
            <person name="Senoo K."/>
        </authorList>
    </citation>
    <scope>NUCLEOTIDE SEQUENCE [LARGE SCALE GENOMIC DNA]</scope>
    <source>
        <strain evidence="2 3">TSA66</strain>
    </source>
</reference>
<evidence type="ECO:0000259" key="1">
    <source>
        <dbReference type="PROSITE" id="PS50801"/>
    </source>
</evidence>
<evidence type="ECO:0000313" key="3">
    <source>
        <dbReference type="Proteomes" id="UP000031572"/>
    </source>
</evidence>
<dbReference type="STRING" id="709839.TSA66_05115"/>
<dbReference type="RefSeq" id="WP_040039247.1">
    <property type="nucleotide sequence ID" value="NZ_JWJG01000028.1"/>
</dbReference>
<evidence type="ECO:0000313" key="2">
    <source>
        <dbReference type="EMBL" id="KIF80335.1"/>
    </source>
</evidence>
<name>A0A0C2BGG4_9BURK</name>